<dbReference type="EMBL" id="MT733025">
    <property type="protein sequence ID" value="QOD39504.1"/>
    <property type="molecule type" value="Genomic_DNA"/>
</dbReference>
<protein>
    <submittedName>
        <fullName evidence="1">NS3</fullName>
    </submittedName>
</protein>
<proteinExistence type="predicted"/>
<name>A0A7L7YQF7_9VIRU</name>
<evidence type="ECO:0000313" key="1">
    <source>
        <dbReference type="EMBL" id="QOD39504.1"/>
    </source>
</evidence>
<accession>A0A7L7YQF7</accession>
<reference evidence="1" key="1">
    <citation type="submission" date="2020-07" db="EMBL/GenBank/DDBJ databases">
        <title>Diversity of sea star-associated densoviruses and transcribed endogenized viral elements of densovirus origin.</title>
        <authorList>
            <person name="Jackson E.W."/>
            <person name="Hewson I."/>
        </authorList>
    </citation>
    <scope>NUCLEOTIDE SEQUENCE</scope>
</reference>
<organism evidence="1">
    <name type="scientific">uncultured densovirus</name>
    <dbReference type="NCBI Taxonomy" id="748192"/>
    <lineage>
        <taxon>Viruses</taxon>
        <taxon>Monodnaviria</taxon>
        <taxon>Shotokuvirae</taxon>
        <taxon>Cossaviricota</taxon>
        <taxon>Quintoviricetes</taxon>
        <taxon>Piccovirales</taxon>
        <taxon>Parvoviridae</taxon>
        <taxon>Densovirinae</taxon>
        <taxon>environmental samples</taxon>
    </lineage>
</organism>
<gene>
    <name evidence="1" type="primary">NS3</name>
</gene>
<sequence>MCYSKFLRERSDEDLMDITAAPWEAPPDEEEVQEMLDVAGDNWQDERRFLRILLFWPTYLMHFGHRVAGCNDYTNVFRLSMVEDWEVDKYCHVDMPFHDFALNFNTGYSCTPFNNFRVHGTVWSDGETVCCIECIDYGDSDDFSEKQFHAWFDDPIKFKYAVMDNYAVYFCNRCSGFMHTLNQEIDCIVCENIVDINQAYAWVH</sequence>